<accession>A0A0B2BZ06</accession>
<proteinExistence type="predicted"/>
<dbReference type="InterPro" id="IPR036866">
    <property type="entry name" value="RibonucZ/Hydroxyglut_hydro"/>
</dbReference>
<comment type="caution">
    <text evidence="1">The sequence shown here is derived from an EMBL/GenBank/DDBJ whole genome shotgun (WGS) entry which is preliminary data.</text>
</comment>
<evidence type="ECO:0008006" key="3">
    <source>
        <dbReference type="Google" id="ProtNLM"/>
    </source>
</evidence>
<evidence type="ECO:0000313" key="1">
    <source>
        <dbReference type="EMBL" id="KHL25085.1"/>
    </source>
</evidence>
<evidence type="ECO:0000313" key="2">
    <source>
        <dbReference type="Proteomes" id="UP000030988"/>
    </source>
</evidence>
<dbReference type="STRING" id="1572751.PK98_11330"/>
<dbReference type="PANTHER" id="PTHR33835">
    <property type="entry name" value="YALI0C07656P"/>
    <property type="match status" value="1"/>
</dbReference>
<dbReference type="PANTHER" id="PTHR33835:SF1">
    <property type="entry name" value="METALLO-BETA-LACTAMASE DOMAIN-CONTAINING PROTEIN"/>
    <property type="match status" value="1"/>
</dbReference>
<dbReference type="InterPro" id="IPR025638">
    <property type="entry name" value="DUF4336"/>
</dbReference>
<name>A0A0B2BZ06_9SPHN</name>
<gene>
    <name evidence="1" type="ORF">PK98_11330</name>
</gene>
<dbReference type="AlphaFoldDB" id="A0A0B2BZ06"/>
<organism evidence="1 2">
    <name type="scientific">Croceibacterium mercuriale</name>
    <dbReference type="NCBI Taxonomy" id="1572751"/>
    <lineage>
        <taxon>Bacteria</taxon>
        <taxon>Pseudomonadati</taxon>
        <taxon>Pseudomonadota</taxon>
        <taxon>Alphaproteobacteria</taxon>
        <taxon>Sphingomonadales</taxon>
        <taxon>Erythrobacteraceae</taxon>
        <taxon>Croceibacterium</taxon>
    </lineage>
</organism>
<dbReference type="SUPFAM" id="SSF56281">
    <property type="entry name" value="Metallo-hydrolase/oxidoreductase"/>
    <property type="match status" value="1"/>
</dbReference>
<dbReference type="Proteomes" id="UP000030988">
    <property type="component" value="Unassembled WGS sequence"/>
</dbReference>
<sequence length="228" mass="24911">MKSIGEDIWIVDGEPITAMGLTVPVRMTVIRLTDGTVLLHSPIRHSPALAQAIAGLGRVRHLLAPTTAHWQYLGEWQRAFPGAVTWAVRGLRDRVQVRKSGIRLDRDLGDTAPAEWSGEIRQGLVRGMGLHEAWFFHEPSRTLVLTDLIENLDPARLPPVTAAAARLARATVARPALHVRTAILLGGQQAKGDIRTMVALAPDKVVFAHGAWFAADGASRLNRAFAWL</sequence>
<reference evidence="1 2" key="1">
    <citation type="submission" date="2014-11" db="EMBL/GenBank/DDBJ databases">
        <title>Draft genome sequence of Kirrobacter mercurialis.</title>
        <authorList>
            <person name="Coil D.A."/>
            <person name="Eisen J.A."/>
        </authorList>
    </citation>
    <scope>NUCLEOTIDE SEQUENCE [LARGE SCALE GENOMIC DNA]</scope>
    <source>
        <strain evidence="1 2">Coronado</strain>
    </source>
</reference>
<protein>
    <recommendedName>
        <fullName evidence="3">DUF4336 domain-containing protein</fullName>
    </recommendedName>
</protein>
<dbReference type="EMBL" id="JTDN01000002">
    <property type="protein sequence ID" value="KHL25085.1"/>
    <property type="molecule type" value="Genomic_DNA"/>
</dbReference>
<keyword evidence="2" id="KW-1185">Reference proteome</keyword>
<dbReference type="Pfam" id="PF14234">
    <property type="entry name" value="DUF4336"/>
    <property type="match status" value="1"/>
</dbReference>